<protein>
    <submittedName>
        <fullName evidence="2">Uncharacterized protein</fullName>
    </submittedName>
</protein>
<comment type="caution">
    <text evidence="2">The sequence shown here is derived from an EMBL/GenBank/DDBJ whole genome shotgun (WGS) entry which is preliminary data.</text>
</comment>
<gene>
    <name evidence="2" type="ORF">SDC9_172242</name>
</gene>
<dbReference type="AlphaFoldDB" id="A0A645GD58"/>
<proteinExistence type="predicted"/>
<accession>A0A645GD58</accession>
<feature type="compositionally biased region" description="Basic residues" evidence="1">
    <location>
        <begin position="10"/>
        <end position="23"/>
    </location>
</feature>
<organism evidence="2">
    <name type="scientific">bioreactor metagenome</name>
    <dbReference type="NCBI Taxonomy" id="1076179"/>
    <lineage>
        <taxon>unclassified sequences</taxon>
        <taxon>metagenomes</taxon>
        <taxon>ecological metagenomes</taxon>
    </lineage>
</organism>
<sequence>MNPHDAVVPRRNHRAGVQRHRRREHTSKLVIRVIAADLAAPRCGKERRIVALAKCALKRIRKREILLLLRVQRVAIQIGQRVIQFAAGQFFTDREHIPIPPAACSAVFRPTMASFFLAMIISCSPMRGKRKIARLYSLFLLSRLMQSHPRKKTAPAVSHRRANV</sequence>
<evidence type="ECO:0000256" key="1">
    <source>
        <dbReference type="SAM" id="MobiDB-lite"/>
    </source>
</evidence>
<evidence type="ECO:0000313" key="2">
    <source>
        <dbReference type="EMBL" id="MPN24837.1"/>
    </source>
</evidence>
<name>A0A645GD58_9ZZZZ</name>
<feature type="region of interest" description="Disordered" evidence="1">
    <location>
        <begin position="1"/>
        <end position="23"/>
    </location>
</feature>
<reference evidence="2" key="1">
    <citation type="submission" date="2019-08" db="EMBL/GenBank/DDBJ databases">
        <authorList>
            <person name="Kucharzyk K."/>
            <person name="Murdoch R.W."/>
            <person name="Higgins S."/>
            <person name="Loffler F."/>
        </authorList>
    </citation>
    <scope>NUCLEOTIDE SEQUENCE</scope>
</reference>
<dbReference type="EMBL" id="VSSQ01073820">
    <property type="protein sequence ID" value="MPN24837.1"/>
    <property type="molecule type" value="Genomic_DNA"/>
</dbReference>